<dbReference type="Pfam" id="PF02779">
    <property type="entry name" value="Transket_pyr"/>
    <property type="match status" value="1"/>
</dbReference>
<keyword evidence="11" id="KW-0786">Thiamine pyrophosphate</keyword>
<dbReference type="SUPFAM" id="SSF52922">
    <property type="entry name" value="TK C-terminal domain-like"/>
    <property type="match status" value="1"/>
</dbReference>
<proteinExistence type="inferred from homology"/>
<dbReference type="CDD" id="cd02007">
    <property type="entry name" value="TPP_DXS"/>
    <property type="match status" value="1"/>
</dbReference>
<protein>
    <recommendedName>
        <fullName evidence="6">1-deoxy-D-xylulose-5-phosphate synthase</fullName>
        <ecNumber evidence="6">2.2.1.7</ecNumber>
    </recommendedName>
</protein>
<evidence type="ECO:0000256" key="11">
    <source>
        <dbReference type="ARBA" id="ARBA00023052"/>
    </source>
</evidence>
<evidence type="ECO:0000256" key="10">
    <source>
        <dbReference type="ARBA" id="ARBA00022977"/>
    </source>
</evidence>
<dbReference type="Gene3D" id="3.40.50.920">
    <property type="match status" value="1"/>
</dbReference>
<accession>A0A354YXC1</accession>
<dbReference type="Pfam" id="PF13292">
    <property type="entry name" value="DXP_synthase_N"/>
    <property type="match status" value="1"/>
</dbReference>
<dbReference type="InterPro" id="IPR005477">
    <property type="entry name" value="Dxylulose-5-P_synthase"/>
</dbReference>
<feature type="non-terminal residue" evidence="14">
    <location>
        <position position="550"/>
    </location>
</feature>
<gene>
    <name evidence="14" type="primary">dxs</name>
    <name evidence="14" type="ORF">DDZ44_08665</name>
</gene>
<name>A0A354YXC1_9FIRM</name>
<dbReference type="GO" id="GO:0019288">
    <property type="term" value="P:isopentenyl diphosphate biosynthetic process, methylerythritol 4-phosphate pathway"/>
    <property type="evidence" value="ECO:0007669"/>
    <property type="project" value="TreeGrafter"/>
</dbReference>
<evidence type="ECO:0000256" key="3">
    <source>
        <dbReference type="ARBA" id="ARBA00004980"/>
    </source>
</evidence>
<dbReference type="GO" id="GO:0008661">
    <property type="term" value="F:1-deoxy-D-xylulose-5-phosphate synthase activity"/>
    <property type="evidence" value="ECO:0007669"/>
    <property type="project" value="UniProtKB-EC"/>
</dbReference>
<evidence type="ECO:0000256" key="9">
    <source>
        <dbReference type="ARBA" id="ARBA00022842"/>
    </source>
</evidence>
<dbReference type="InterPro" id="IPR049557">
    <property type="entry name" value="Transketolase_CS"/>
</dbReference>
<keyword evidence="12" id="KW-0414">Isoprene biosynthesis</keyword>
<dbReference type="FunFam" id="3.40.50.970:FF:000005">
    <property type="entry name" value="1-deoxy-D-xylulose-5-phosphate synthase"/>
    <property type="match status" value="1"/>
</dbReference>
<keyword evidence="9" id="KW-0460">Magnesium</keyword>
<dbReference type="HAMAP" id="MF_00315">
    <property type="entry name" value="DXP_synth"/>
    <property type="match status" value="1"/>
</dbReference>
<comment type="similarity">
    <text evidence="4">Belongs to the transketolase family. DXPS subfamily.</text>
</comment>
<comment type="subunit">
    <text evidence="5">Homodimer.</text>
</comment>
<dbReference type="Gene3D" id="3.40.50.970">
    <property type="match status" value="2"/>
</dbReference>
<evidence type="ECO:0000256" key="1">
    <source>
        <dbReference type="ARBA" id="ARBA00001946"/>
    </source>
</evidence>
<evidence type="ECO:0000313" key="14">
    <source>
        <dbReference type="EMBL" id="HBK53993.1"/>
    </source>
</evidence>
<dbReference type="GO" id="GO:0009228">
    <property type="term" value="P:thiamine biosynthetic process"/>
    <property type="evidence" value="ECO:0007669"/>
    <property type="project" value="UniProtKB-KW"/>
</dbReference>
<keyword evidence="8" id="KW-0479">Metal-binding</keyword>
<dbReference type="AlphaFoldDB" id="A0A354YXC1"/>
<dbReference type="NCBIfam" id="TIGR00204">
    <property type="entry name" value="dxs"/>
    <property type="match status" value="1"/>
</dbReference>
<dbReference type="EC" id="2.2.1.7" evidence="6"/>
<evidence type="ECO:0000256" key="5">
    <source>
        <dbReference type="ARBA" id="ARBA00011738"/>
    </source>
</evidence>
<dbReference type="GO" id="GO:0005829">
    <property type="term" value="C:cytosol"/>
    <property type="evidence" value="ECO:0007669"/>
    <property type="project" value="TreeGrafter"/>
</dbReference>
<evidence type="ECO:0000256" key="4">
    <source>
        <dbReference type="ARBA" id="ARBA00011081"/>
    </source>
</evidence>
<dbReference type="PROSITE" id="PS00802">
    <property type="entry name" value="TRANSKETOLASE_2"/>
    <property type="match status" value="1"/>
</dbReference>
<feature type="domain" description="Transketolase-like pyrimidine-binding" evidence="13">
    <location>
        <begin position="315"/>
        <end position="479"/>
    </location>
</feature>
<dbReference type="UniPathway" id="UPA00064">
    <property type="reaction ID" value="UER00091"/>
</dbReference>
<comment type="pathway">
    <text evidence="3">Metabolic intermediate biosynthesis; 1-deoxy-D-xylulose 5-phosphate biosynthesis; 1-deoxy-D-xylulose 5-phosphate from D-glyceraldehyde 3-phosphate and pyruvate: step 1/1.</text>
</comment>
<dbReference type="Pfam" id="PF02780">
    <property type="entry name" value="Transketolase_C"/>
    <property type="match status" value="1"/>
</dbReference>
<comment type="caution">
    <text evidence="14">The sequence shown here is derived from an EMBL/GenBank/DDBJ whole genome shotgun (WGS) entry which is preliminary data.</text>
</comment>
<keyword evidence="7" id="KW-0808">Transferase</keyword>
<dbReference type="SMART" id="SM00861">
    <property type="entry name" value="Transket_pyr"/>
    <property type="match status" value="1"/>
</dbReference>
<organism evidence="14 15">
    <name type="scientific">Syntrophomonas wolfei</name>
    <dbReference type="NCBI Taxonomy" id="863"/>
    <lineage>
        <taxon>Bacteria</taxon>
        <taxon>Bacillati</taxon>
        <taxon>Bacillota</taxon>
        <taxon>Clostridia</taxon>
        <taxon>Eubacteriales</taxon>
        <taxon>Syntrophomonadaceae</taxon>
        <taxon>Syntrophomonas</taxon>
    </lineage>
</organism>
<dbReference type="GO" id="GO:0016114">
    <property type="term" value="P:terpenoid biosynthetic process"/>
    <property type="evidence" value="ECO:0007669"/>
    <property type="project" value="InterPro"/>
</dbReference>
<dbReference type="PANTHER" id="PTHR43322">
    <property type="entry name" value="1-D-DEOXYXYLULOSE 5-PHOSPHATE SYNTHASE-RELATED"/>
    <property type="match status" value="1"/>
</dbReference>
<evidence type="ECO:0000256" key="12">
    <source>
        <dbReference type="ARBA" id="ARBA00023229"/>
    </source>
</evidence>
<dbReference type="CDD" id="cd07033">
    <property type="entry name" value="TPP_PYR_DXS_TK_like"/>
    <property type="match status" value="1"/>
</dbReference>
<dbReference type="PANTHER" id="PTHR43322:SF5">
    <property type="entry name" value="1-DEOXY-D-XYLULOSE-5-PHOSPHATE SYNTHASE, CHLOROPLASTIC"/>
    <property type="match status" value="1"/>
</dbReference>
<reference evidence="14 15" key="1">
    <citation type="journal article" date="2018" name="Nat. Biotechnol.">
        <title>A standardized bacterial taxonomy based on genome phylogeny substantially revises the tree of life.</title>
        <authorList>
            <person name="Parks D.H."/>
            <person name="Chuvochina M."/>
            <person name="Waite D.W."/>
            <person name="Rinke C."/>
            <person name="Skarshewski A."/>
            <person name="Chaumeil P.A."/>
            <person name="Hugenholtz P."/>
        </authorList>
    </citation>
    <scope>NUCLEOTIDE SEQUENCE [LARGE SCALE GENOMIC DNA]</scope>
    <source>
        <strain evidence="14">UBA10948</strain>
    </source>
</reference>
<comment type="cofactor">
    <cofactor evidence="1">
        <name>Mg(2+)</name>
        <dbReference type="ChEBI" id="CHEBI:18420"/>
    </cofactor>
</comment>
<evidence type="ECO:0000256" key="8">
    <source>
        <dbReference type="ARBA" id="ARBA00022723"/>
    </source>
</evidence>
<dbReference type="Proteomes" id="UP000263273">
    <property type="component" value="Unassembled WGS sequence"/>
</dbReference>
<evidence type="ECO:0000256" key="6">
    <source>
        <dbReference type="ARBA" id="ARBA00013150"/>
    </source>
</evidence>
<dbReference type="NCBIfam" id="NF003933">
    <property type="entry name" value="PRK05444.2-2"/>
    <property type="match status" value="1"/>
</dbReference>
<dbReference type="SUPFAM" id="SSF52518">
    <property type="entry name" value="Thiamin diphosphate-binding fold (THDP-binding)"/>
    <property type="match status" value="2"/>
</dbReference>
<keyword evidence="10" id="KW-0784">Thiamine biosynthesis</keyword>
<evidence type="ECO:0000256" key="2">
    <source>
        <dbReference type="ARBA" id="ARBA00001964"/>
    </source>
</evidence>
<dbReference type="EMBL" id="DNZF01000190">
    <property type="protein sequence ID" value="HBK53993.1"/>
    <property type="molecule type" value="Genomic_DNA"/>
</dbReference>
<dbReference type="InterPro" id="IPR020826">
    <property type="entry name" value="Transketolase_BS"/>
</dbReference>
<evidence type="ECO:0000259" key="13">
    <source>
        <dbReference type="SMART" id="SM00861"/>
    </source>
</evidence>
<comment type="cofactor">
    <cofactor evidence="2">
        <name>thiamine diphosphate</name>
        <dbReference type="ChEBI" id="CHEBI:58937"/>
    </cofactor>
</comment>
<dbReference type="InterPro" id="IPR009014">
    <property type="entry name" value="Transketo_C/PFOR_II"/>
</dbReference>
<dbReference type="InterPro" id="IPR029061">
    <property type="entry name" value="THDP-binding"/>
</dbReference>
<dbReference type="InterPro" id="IPR033248">
    <property type="entry name" value="Transketolase_C"/>
</dbReference>
<dbReference type="InterPro" id="IPR005475">
    <property type="entry name" value="Transketolase-like_Pyr-bd"/>
</dbReference>
<dbReference type="PROSITE" id="PS00801">
    <property type="entry name" value="TRANSKETOLASE_1"/>
    <property type="match status" value="1"/>
</dbReference>
<sequence length="550" mass="59820">MDEILNTINSPRDLKKLSLPEMTQLANEIRQLLVKSVAKCGGHLASNLGVVELSLALHMVFDSPEDKIIWDVGHQAYVHKILTGRREQMSTLRQYGGISGFPKVEESEHDAFNTGHSSTSISAALGMALARDLQGQSNSVVAVIGDGALTAGMAFEALNHAGQEDSDLIVVLNDNEMSISKNVGAMSAYLNRLRTDPSYSRTKEEIESVLNRIPGIGPNLARAAGKFKDTVKYLMVPGIIFEELGFTYIGPVNGHDLAELKAVLSNIKKMKGPILLHTITQKGKGYEPAFQKPDIFHGVGPFDVDTGTQLKKSLKTYTEIFGDFMLNRAQRDNKLVAITAAMTSGTGLFEFSRQFPERFFDVGICEQHAVTLAAGMASSGLRPVVAVYSTFLQRAYDQIVHDVALQKLPVIFAIDRAGLVGEDGPTHHGAFDFSYLRHIPNLIIMAPADENELVDMLHSAFSMEGPVAIRYPRGVGEGVRIKSERQLLEPGQSRLIVEGQDLAIIAIGRGVSIGRDVVDILAGKGVNPLLVDARFVKPLDRRVIAGAAQK</sequence>
<dbReference type="STRING" id="378794.GCA_001570625_02532"/>
<evidence type="ECO:0000256" key="7">
    <source>
        <dbReference type="ARBA" id="ARBA00022679"/>
    </source>
</evidence>
<dbReference type="GO" id="GO:0046872">
    <property type="term" value="F:metal ion binding"/>
    <property type="evidence" value="ECO:0007669"/>
    <property type="project" value="UniProtKB-KW"/>
</dbReference>
<evidence type="ECO:0000313" key="15">
    <source>
        <dbReference type="Proteomes" id="UP000263273"/>
    </source>
</evidence>